<keyword evidence="3" id="KW-0648">Protein biosynthesis</keyword>
<dbReference type="Pfam" id="PF00736">
    <property type="entry name" value="EF1_GNE"/>
    <property type="match status" value="1"/>
</dbReference>
<dbReference type="GO" id="GO:0005829">
    <property type="term" value="C:cytosol"/>
    <property type="evidence" value="ECO:0007669"/>
    <property type="project" value="TreeGrafter"/>
</dbReference>
<evidence type="ECO:0000313" key="6">
    <source>
        <dbReference type="Proteomes" id="UP000289340"/>
    </source>
</evidence>
<evidence type="ECO:0000256" key="1">
    <source>
        <dbReference type="ARBA" id="ARBA00007411"/>
    </source>
</evidence>
<comment type="similarity">
    <text evidence="1">Belongs to the EF-1-beta/EF-1-delta family.</text>
</comment>
<dbReference type="Proteomes" id="UP000289340">
    <property type="component" value="Chromosome 9"/>
</dbReference>
<reference evidence="5 6" key="1">
    <citation type="submission" date="2018-09" db="EMBL/GenBank/DDBJ databases">
        <title>A high-quality reference genome of wild soybean provides a powerful tool to mine soybean genomes.</title>
        <authorList>
            <person name="Xie M."/>
            <person name="Chung C.Y.L."/>
            <person name="Li M.-W."/>
            <person name="Wong F.-L."/>
            <person name="Chan T.-F."/>
            <person name="Lam H.-M."/>
        </authorList>
    </citation>
    <scope>NUCLEOTIDE SEQUENCE [LARGE SCALE GENOMIC DNA]</scope>
    <source>
        <strain evidence="6">cv. W05</strain>
        <tissue evidence="5">Hypocotyl of etiolated seedlings</tissue>
    </source>
</reference>
<keyword evidence="6" id="KW-1185">Reference proteome</keyword>
<proteinExistence type="inferred from homology"/>
<keyword evidence="2 5" id="KW-0251">Elongation factor</keyword>
<dbReference type="AlphaFoldDB" id="A0A445IXV3"/>
<dbReference type="InterPro" id="IPR036219">
    <property type="entry name" value="eEF-1beta-like_sf"/>
</dbReference>
<dbReference type="SMART" id="SM00888">
    <property type="entry name" value="EF1_GNE"/>
    <property type="match status" value="1"/>
</dbReference>
<dbReference type="InterPro" id="IPR014717">
    <property type="entry name" value="Transl_elong_EF1B/ribsomal_bS6"/>
</dbReference>
<dbReference type="Gene3D" id="3.30.70.60">
    <property type="match status" value="1"/>
</dbReference>
<dbReference type="GO" id="GO:0005853">
    <property type="term" value="C:eukaryotic translation elongation factor 1 complex"/>
    <property type="evidence" value="ECO:0007669"/>
    <property type="project" value="InterPro"/>
</dbReference>
<dbReference type="PANTHER" id="PTHR11595:SF21">
    <property type="entry name" value="ELONGATION FACTOR 1-BETA"/>
    <property type="match status" value="1"/>
</dbReference>
<protein>
    <submittedName>
        <fullName evidence="5">Elongation factor 1-delta</fullName>
    </submittedName>
</protein>
<evidence type="ECO:0000256" key="3">
    <source>
        <dbReference type="ARBA" id="ARBA00022917"/>
    </source>
</evidence>
<gene>
    <name evidence="5" type="ORF">D0Y65_023354</name>
</gene>
<evidence type="ECO:0000259" key="4">
    <source>
        <dbReference type="SMART" id="SM00888"/>
    </source>
</evidence>
<dbReference type="GO" id="GO:0005085">
    <property type="term" value="F:guanyl-nucleotide exchange factor activity"/>
    <property type="evidence" value="ECO:0007669"/>
    <property type="project" value="TreeGrafter"/>
</dbReference>
<evidence type="ECO:0000256" key="2">
    <source>
        <dbReference type="ARBA" id="ARBA00022768"/>
    </source>
</evidence>
<accession>A0A445IXV3</accession>
<evidence type="ECO:0000313" key="5">
    <source>
        <dbReference type="EMBL" id="RZB90899.1"/>
    </source>
</evidence>
<comment type="caution">
    <text evidence="5">The sequence shown here is derived from an EMBL/GenBank/DDBJ whole genome shotgun (WGS) entry which is preliminary data.</text>
</comment>
<dbReference type="EMBL" id="QZWG01000009">
    <property type="protein sequence ID" value="RZB90899.1"/>
    <property type="molecule type" value="Genomic_DNA"/>
</dbReference>
<dbReference type="InterPro" id="IPR014038">
    <property type="entry name" value="EF1B_bsu/dsu_GNE"/>
</dbReference>
<dbReference type="InterPro" id="IPR049720">
    <property type="entry name" value="EF1B_bsu/dsu"/>
</dbReference>
<dbReference type="PANTHER" id="PTHR11595">
    <property type="entry name" value="EF-HAND AND COILED-COIL DOMAIN-CONTAINING FAMILY MEMBER"/>
    <property type="match status" value="1"/>
</dbReference>
<dbReference type="SUPFAM" id="SSF54984">
    <property type="entry name" value="eEF-1beta-like"/>
    <property type="match status" value="1"/>
</dbReference>
<organism evidence="5 6">
    <name type="scientific">Glycine soja</name>
    <name type="common">Wild soybean</name>
    <dbReference type="NCBI Taxonomy" id="3848"/>
    <lineage>
        <taxon>Eukaryota</taxon>
        <taxon>Viridiplantae</taxon>
        <taxon>Streptophyta</taxon>
        <taxon>Embryophyta</taxon>
        <taxon>Tracheophyta</taxon>
        <taxon>Spermatophyta</taxon>
        <taxon>Magnoliopsida</taxon>
        <taxon>eudicotyledons</taxon>
        <taxon>Gunneridae</taxon>
        <taxon>Pentapetalae</taxon>
        <taxon>rosids</taxon>
        <taxon>fabids</taxon>
        <taxon>Fabales</taxon>
        <taxon>Fabaceae</taxon>
        <taxon>Papilionoideae</taxon>
        <taxon>50 kb inversion clade</taxon>
        <taxon>NPAAA clade</taxon>
        <taxon>indigoferoid/millettioid clade</taxon>
        <taxon>Phaseoleae</taxon>
        <taxon>Glycine</taxon>
        <taxon>Glycine subgen. Soja</taxon>
    </lineage>
</organism>
<name>A0A445IXV3_GLYSO</name>
<sequence>MAVTLYDLSSASGLKKLDQYLLPRTLPTAPSHEYVNVSRWYKHIDALLRISGVSGEGSLVATPPTADTKATGKSSVMLDVKPWDDETDMKKLEEAVRSIEMEGLLFGAFSVDDRIEERLTVEPINEYVQ</sequence>
<feature type="domain" description="Translation elongation factor EF1B beta/delta subunit guanine nucleotide exchange" evidence="4">
    <location>
        <begin position="73"/>
        <end position="129"/>
    </location>
</feature>
<dbReference type="GO" id="GO:0003746">
    <property type="term" value="F:translation elongation factor activity"/>
    <property type="evidence" value="ECO:0007669"/>
    <property type="project" value="UniProtKB-KW"/>
</dbReference>